<keyword evidence="1" id="KW-0812">Transmembrane</keyword>
<proteinExistence type="predicted"/>
<evidence type="ECO:0000313" key="3">
    <source>
        <dbReference type="Proteomes" id="UP001500827"/>
    </source>
</evidence>
<dbReference type="RefSeq" id="WP_344699131.1">
    <property type="nucleotide sequence ID" value="NZ_BAABBM010000001.1"/>
</dbReference>
<gene>
    <name evidence="2" type="ORF">GCM10022276_15800</name>
</gene>
<evidence type="ECO:0008006" key="4">
    <source>
        <dbReference type="Google" id="ProtNLM"/>
    </source>
</evidence>
<comment type="caution">
    <text evidence="2">The sequence shown here is derived from an EMBL/GenBank/DDBJ whole genome shotgun (WGS) entry which is preliminary data.</text>
</comment>
<keyword evidence="1" id="KW-0472">Membrane</keyword>
<accession>A0ABP7LBS1</accession>
<reference evidence="3" key="1">
    <citation type="journal article" date="2019" name="Int. J. Syst. Evol. Microbiol.">
        <title>The Global Catalogue of Microorganisms (GCM) 10K type strain sequencing project: providing services to taxonomists for standard genome sequencing and annotation.</title>
        <authorList>
            <consortium name="The Broad Institute Genomics Platform"/>
            <consortium name="The Broad Institute Genome Sequencing Center for Infectious Disease"/>
            <person name="Wu L."/>
            <person name="Ma J."/>
        </authorList>
    </citation>
    <scope>NUCLEOTIDE SEQUENCE [LARGE SCALE GENOMIC DNA]</scope>
    <source>
        <strain evidence="3">JCM 17543</strain>
    </source>
</reference>
<dbReference type="EMBL" id="BAABBM010000001">
    <property type="protein sequence ID" value="GAA3897679.1"/>
    <property type="molecule type" value="Genomic_DNA"/>
</dbReference>
<sequence length="148" mass="16360">MQQAVSARAPAHLWIVGILSFLWNCFGGYDYTMTRLKNTNYLSQMGDPNVILSYVNGMPMYAQIGWGLGVWCALLGSVLLLTRSRYAVHAFAVSLVGALLSFGGQYLGPPPPAEMNSGAMKYVPMLIIALAIAQLWYAWREAREVVLR</sequence>
<feature type="transmembrane region" description="Helical" evidence="1">
    <location>
        <begin position="12"/>
        <end position="29"/>
    </location>
</feature>
<feature type="transmembrane region" description="Helical" evidence="1">
    <location>
        <begin position="119"/>
        <end position="139"/>
    </location>
</feature>
<organism evidence="2 3">
    <name type="scientific">Sphingomonas limnosediminicola</name>
    <dbReference type="NCBI Taxonomy" id="940133"/>
    <lineage>
        <taxon>Bacteria</taxon>
        <taxon>Pseudomonadati</taxon>
        <taxon>Pseudomonadota</taxon>
        <taxon>Alphaproteobacteria</taxon>
        <taxon>Sphingomonadales</taxon>
        <taxon>Sphingomonadaceae</taxon>
        <taxon>Sphingomonas</taxon>
    </lineage>
</organism>
<feature type="transmembrane region" description="Helical" evidence="1">
    <location>
        <begin position="60"/>
        <end position="81"/>
    </location>
</feature>
<keyword evidence="3" id="KW-1185">Reference proteome</keyword>
<feature type="transmembrane region" description="Helical" evidence="1">
    <location>
        <begin position="88"/>
        <end position="107"/>
    </location>
</feature>
<evidence type="ECO:0000256" key="1">
    <source>
        <dbReference type="SAM" id="Phobius"/>
    </source>
</evidence>
<protein>
    <recommendedName>
        <fullName evidence="4">Sugar transporter</fullName>
    </recommendedName>
</protein>
<keyword evidence="1" id="KW-1133">Transmembrane helix</keyword>
<evidence type="ECO:0000313" key="2">
    <source>
        <dbReference type="EMBL" id="GAA3897679.1"/>
    </source>
</evidence>
<name>A0ABP7LBS1_9SPHN</name>
<dbReference type="Proteomes" id="UP001500827">
    <property type="component" value="Unassembled WGS sequence"/>
</dbReference>